<evidence type="ECO:0000256" key="1">
    <source>
        <dbReference type="ARBA" id="ARBA00022801"/>
    </source>
</evidence>
<feature type="domain" description="Isochorismatase-like" evidence="2">
    <location>
        <begin position="18"/>
        <end position="203"/>
    </location>
</feature>
<dbReference type="CDD" id="cd00431">
    <property type="entry name" value="cysteine_hydrolases"/>
    <property type="match status" value="1"/>
</dbReference>
<gene>
    <name evidence="3" type="ORF">H0484_14110</name>
</gene>
<keyword evidence="4" id="KW-1185">Reference proteome</keyword>
<protein>
    <submittedName>
        <fullName evidence="3">Cysteine hydrolase</fullName>
    </submittedName>
</protein>
<evidence type="ECO:0000259" key="2">
    <source>
        <dbReference type="Pfam" id="PF00857"/>
    </source>
</evidence>
<sequence length="214" mass="23853">MARRGRINFYEQIDPKRTALVIIDMQNTFCAPGSPAEVPSSRGIVPNINELTTELRKDGVPVIWVLHANTQHKGCSDWELFYNHVVAGEVRTRTLESNSPQNQAVYTELVVADDDITVIKNRYSALTAGSSSLERVLRSMGIDTVLIAGTKTNVCCESTARDAMMMDFKVTLLSDCCGALSDEEHRSAMENIIQQFGNVLTRHEALQMMRSFKP</sequence>
<dbReference type="PANTHER" id="PTHR43540">
    <property type="entry name" value="PEROXYUREIDOACRYLATE/UREIDOACRYLATE AMIDOHYDROLASE-RELATED"/>
    <property type="match status" value="1"/>
</dbReference>
<accession>A0ABS8CFQ6</accession>
<reference evidence="3 4" key="1">
    <citation type="submission" date="2020-07" db="EMBL/GenBank/DDBJ databases">
        <title>Pusillimonas sp. nov., isolated from poultry manure in Taiwan.</title>
        <authorList>
            <person name="Lin S.-Y."/>
            <person name="Tang Y.-S."/>
            <person name="Young C.-C."/>
        </authorList>
    </citation>
    <scope>NUCLEOTIDE SEQUENCE [LARGE SCALE GENOMIC DNA]</scope>
    <source>
        <strain evidence="3 4">CC-YST705</strain>
    </source>
</reference>
<name>A0ABS8CFQ6_9BURK</name>
<dbReference type="SUPFAM" id="SSF52499">
    <property type="entry name" value="Isochorismatase-like hydrolases"/>
    <property type="match status" value="1"/>
</dbReference>
<dbReference type="InterPro" id="IPR050272">
    <property type="entry name" value="Isochorismatase-like_hydrls"/>
</dbReference>
<evidence type="ECO:0000313" key="3">
    <source>
        <dbReference type="EMBL" id="MCB5364878.1"/>
    </source>
</evidence>
<dbReference type="EMBL" id="JACDXW010000010">
    <property type="protein sequence ID" value="MCB5364878.1"/>
    <property type="molecule type" value="Genomic_DNA"/>
</dbReference>
<dbReference type="GO" id="GO:0016787">
    <property type="term" value="F:hydrolase activity"/>
    <property type="evidence" value="ECO:0007669"/>
    <property type="project" value="UniProtKB-KW"/>
</dbReference>
<proteinExistence type="predicted"/>
<dbReference type="Gene3D" id="3.40.50.850">
    <property type="entry name" value="Isochorismatase-like"/>
    <property type="match status" value="1"/>
</dbReference>
<dbReference type="Proteomes" id="UP000776983">
    <property type="component" value="Unassembled WGS sequence"/>
</dbReference>
<evidence type="ECO:0000313" key="4">
    <source>
        <dbReference type="Proteomes" id="UP000776983"/>
    </source>
</evidence>
<comment type="caution">
    <text evidence="3">The sequence shown here is derived from an EMBL/GenBank/DDBJ whole genome shotgun (WGS) entry which is preliminary data.</text>
</comment>
<dbReference type="Pfam" id="PF00857">
    <property type="entry name" value="Isochorismatase"/>
    <property type="match status" value="1"/>
</dbReference>
<organism evidence="3 4">
    <name type="scientific">Mesopusillimonas faecipullorum</name>
    <dbReference type="NCBI Taxonomy" id="2755040"/>
    <lineage>
        <taxon>Bacteria</taxon>
        <taxon>Pseudomonadati</taxon>
        <taxon>Pseudomonadota</taxon>
        <taxon>Betaproteobacteria</taxon>
        <taxon>Burkholderiales</taxon>
        <taxon>Alcaligenaceae</taxon>
        <taxon>Mesopusillimonas</taxon>
    </lineage>
</organism>
<dbReference type="InterPro" id="IPR036380">
    <property type="entry name" value="Isochorismatase-like_sf"/>
</dbReference>
<keyword evidence="1 3" id="KW-0378">Hydrolase</keyword>
<dbReference type="InterPro" id="IPR000868">
    <property type="entry name" value="Isochorismatase-like_dom"/>
</dbReference>
<dbReference type="PANTHER" id="PTHR43540:SF6">
    <property type="entry name" value="ISOCHORISMATASE-LIKE DOMAIN-CONTAINING PROTEIN"/>
    <property type="match status" value="1"/>
</dbReference>